<organism evidence="2 3">
    <name type="scientific">Francisella tularensis subsp. tularensis str. SCHU S4 substr. FSC237</name>
    <dbReference type="NCBI Taxonomy" id="1341660"/>
    <lineage>
        <taxon>Bacteria</taxon>
        <taxon>Pseudomonadati</taxon>
        <taxon>Pseudomonadota</taxon>
        <taxon>Gammaproteobacteria</taxon>
        <taxon>Thiotrichales</taxon>
        <taxon>Francisellaceae</taxon>
        <taxon>Francisella</taxon>
    </lineage>
</organism>
<dbReference type="NCBIfam" id="NF005761">
    <property type="entry name" value="PRK07588.1"/>
    <property type="match status" value="1"/>
</dbReference>
<protein>
    <recommendedName>
        <fullName evidence="1">FAD-binding domain-containing protein</fullName>
    </recommendedName>
</protein>
<evidence type="ECO:0000313" key="2">
    <source>
        <dbReference type="EMBL" id="EZK38014.1"/>
    </source>
</evidence>
<evidence type="ECO:0000259" key="1">
    <source>
        <dbReference type="Pfam" id="PF01494"/>
    </source>
</evidence>
<dbReference type="InterPro" id="IPR051704">
    <property type="entry name" value="FAD_aromatic-hydroxylase"/>
</dbReference>
<feature type="domain" description="FAD-binding" evidence="1">
    <location>
        <begin position="8"/>
        <end position="319"/>
    </location>
</feature>
<proteinExistence type="predicted"/>
<dbReference type="InterPro" id="IPR036188">
    <property type="entry name" value="FAD/NAD-bd_sf"/>
</dbReference>
<dbReference type="Proteomes" id="UP000023806">
    <property type="component" value="Unassembled WGS sequence"/>
</dbReference>
<dbReference type="GO" id="GO:0071949">
    <property type="term" value="F:FAD binding"/>
    <property type="evidence" value="ECO:0007669"/>
    <property type="project" value="InterPro"/>
</dbReference>
<dbReference type="PANTHER" id="PTHR46865">
    <property type="entry name" value="OXIDOREDUCTASE-RELATED"/>
    <property type="match status" value="1"/>
</dbReference>
<dbReference type="Gene3D" id="3.50.50.60">
    <property type="entry name" value="FAD/NAD(P)-binding domain"/>
    <property type="match status" value="1"/>
</dbReference>
<dbReference type="Pfam" id="PF01494">
    <property type="entry name" value="FAD_binding_3"/>
    <property type="match status" value="1"/>
</dbReference>
<name>A0AAD3AST9_FRATT</name>
<dbReference type="Gene3D" id="3.30.9.10">
    <property type="entry name" value="D-Amino Acid Oxidase, subunit A, domain 2"/>
    <property type="match status" value="1"/>
</dbReference>
<comment type="caution">
    <text evidence="2">The sequence shown here is derived from an EMBL/GenBank/DDBJ whole genome shotgun (WGS) entry which is preliminary data.</text>
</comment>
<sequence>MEVKNEKIAINGTGISGLTLAWWLRKYGFEPTLFEKASELRNGGYLVDFWGPACEIMKKMGLFDQLKEKSYQIKNIHCFDENGRRSSKVNISSLITDNYDEFLSVKRGDIAETIYKACQGIDIRFATSIDKIEEKDNHITTHLSDGTKEDFDLVIGADGLHSHIRSLVFDKSEYQEYELDKYVAALSLKNYNHYEKYTYAISVGDKKQVARVCLDENETLVMFIIDLSLVNNFPLTLAEKKQLLVSSFKEFKWETPDILARLTDVDEIYFDKVSQIRMDTWYKGRIALVGDSAACPSVLMGLGSIFAIIEAYILAGELHKAKGNYHIAFEQWQNRLKDIIARKQKVGLSNLSVAASDEIFKKYLSTITVKISSTPVISKFIGAGIFNDPIQIPEYE</sequence>
<reference evidence="2 3" key="1">
    <citation type="submission" date="2014-03" db="EMBL/GenBank/DDBJ databases">
        <title>The Genome Sequence of Francisella tularensis subsp. tularensis str. SCHU S4 substr. FSC043.</title>
        <authorList>
            <consortium name="The Broad Institute Genomics Platform"/>
            <consortium name="The Broad Institute Genome Sequencing Center for Infectious Disease"/>
            <person name="Chapman S.B."/>
            <person name="Guina T."/>
            <person name="Gelhaus C."/>
            <person name="Comer J."/>
            <person name="Sellati T."/>
            <person name="Sjostedt A."/>
            <person name="Young S.K."/>
            <person name="Zeng Q."/>
            <person name="Gargeya S."/>
            <person name="Abouelleil A."/>
            <person name="Alvarado L."/>
            <person name="Chapman S.B."/>
            <person name="Gainer-Dewar J."/>
            <person name="Goldberg J."/>
            <person name="Griggs A."/>
            <person name="Gujja S."/>
            <person name="Hansen M."/>
            <person name="Howarth C."/>
            <person name="Imamovic A."/>
            <person name="Larimer J."/>
            <person name="Murphy C."/>
            <person name="Naylor J."/>
            <person name="Pearson M."/>
            <person name="Poon T.W."/>
            <person name="Priest M."/>
            <person name="Roberts A."/>
            <person name="Saif S."/>
            <person name="Shea T."/>
            <person name="Sykes S."/>
            <person name="Wortman J."/>
            <person name="Nusbaum C."/>
            <person name="Birren B."/>
        </authorList>
    </citation>
    <scope>NUCLEOTIDE SEQUENCE [LARGE SCALE GENOMIC DNA]</scope>
    <source>
        <strain evidence="2 3">Schu S4</strain>
    </source>
</reference>
<dbReference type="PRINTS" id="PR00420">
    <property type="entry name" value="RNGMNOXGNASE"/>
</dbReference>
<dbReference type="EMBL" id="JIDS01000002">
    <property type="protein sequence ID" value="EZK38014.1"/>
    <property type="molecule type" value="Genomic_DNA"/>
</dbReference>
<dbReference type="RefSeq" id="WP_003020377.1">
    <property type="nucleotide sequence ID" value="NZ_KK211923.1"/>
</dbReference>
<accession>A0AAD3AST9</accession>
<gene>
    <name evidence="2" type="ORF">P250_02771</name>
</gene>
<dbReference type="AlphaFoldDB" id="A0AAD3AST9"/>
<dbReference type="InterPro" id="IPR002938">
    <property type="entry name" value="FAD-bd"/>
</dbReference>
<evidence type="ECO:0000313" key="3">
    <source>
        <dbReference type="Proteomes" id="UP000023806"/>
    </source>
</evidence>
<dbReference type="SUPFAM" id="SSF51905">
    <property type="entry name" value="FAD/NAD(P)-binding domain"/>
    <property type="match status" value="1"/>
</dbReference>